<name>A0A0G0MR14_9BACT</name>
<comment type="caution">
    <text evidence="1">The sequence shown here is derived from an EMBL/GenBank/DDBJ whole genome shotgun (WGS) entry which is preliminary data.</text>
</comment>
<sequence>MLNMFITVITDCQDDNAFGRQTTRLSQYFQYPITTVGVKNDLEAAGNLIDILDASEGSEGTVLVNVAPRHKEAKRWENGTPFGYFYYKNTLVISSIDGLTLSLVKKFSLVESINLMDIPTVLENEISLLGGLNFYPRLKDVPDNEVALITGSSGLWEKRFLEIVVQGGSAANILKIKSGQAIDIKNNFC</sequence>
<dbReference type="Gene3D" id="2.40.30.90">
    <property type="entry name" value="Bacterial fluorinating enzyme like"/>
    <property type="match status" value="1"/>
</dbReference>
<gene>
    <name evidence="1" type="ORF">US86_C0001G0298</name>
</gene>
<dbReference type="EMBL" id="LBUP01000001">
    <property type="protein sequence ID" value="KKQ67371.1"/>
    <property type="molecule type" value="Genomic_DNA"/>
</dbReference>
<dbReference type="InterPro" id="IPR023227">
    <property type="entry name" value="SAM_OH_AdoTrfase_C_sf"/>
</dbReference>
<dbReference type="Proteomes" id="UP000034235">
    <property type="component" value="Unassembled WGS sequence"/>
</dbReference>
<reference evidence="1 2" key="1">
    <citation type="journal article" date="2015" name="Nature">
        <title>rRNA introns, odd ribosomes, and small enigmatic genomes across a large radiation of phyla.</title>
        <authorList>
            <person name="Brown C.T."/>
            <person name="Hug L.A."/>
            <person name="Thomas B.C."/>
            <person name="Sharon I."/>
            <person name="Castelle C.J."/>
            <person name="Singh A."/>
            <person name="Wilkins M.J."/>
            <person name="Williams K.H."/>
            <person name="Banfield J.F."/>
        </authorList>
    </citation>
    <scope>NUCLEOTIDE SEQUENCE [LARGE SCALE GENOMIC DNA]</scope>
</reference>
<accession>A0A0G0MR14</accession>
<evidence type="ECO:0000313" key="1">
    <source>
        <dbReference type="EMBL" id="KKQ67371.1"/>
    </source>
</evidence>
<organism evidence="1 2">
    <name type="scientific">Candidatus Daviesbacteria bacterium GW2011_GWA2_38_24</name>
    <dbReference type="NCBI Taxonomy" id="1618422"/>
    <lineage>
        <taxon>Bacteria</taxon>
        <taxon>Candidatus Daviesiibacteriota</taxon>
    </lineage>
</organism>
<proteinExistence type="predicted"/>
<dbReference type="AlphaFoldDB" id="A0A0G0MR14"/>
<protein>
    <submittedName>
        <fullName evidence="1">Uncharacterized protein</fullName>
    </submittedName>
</protein>
<evidence type="ECO:0000313" key="2">
    <source>
        <dbReference type="Proteomes" id="UP000034235"/>
    </source>
</evidence>